<keyword evidence="6 10" id="KW-0624">Polysaccharide degradation</keyword>
<feature type="chain" id="PRO_5015852774" description="Xylan alpha-1,2-glucuronidase" evidence="11">
    <location>
        <begin position="20"/>
        <end position="707"/>
    </location>
</feature>
<dbReference type="Gene3D" id="3.90.1330.10">
    <property type="entry name" value="Alpha-glucuronidase, C-terminal domain"/>
    <property type="match status" value="1"/>
</dbReference>
<dbReference type="InterPro" id="IPR011099">
    <property type="entry name" value="Glyco_hydro_67_C"/>
</dbReference>
<comment type="subunit">
    <text evidence="10">Homodimer.</text>
</comment>
<feature type="active site" description="Proton acceptor" evidence="9">
    <location>
        <position position="371"/>
    </location>
</feature>
<evidence type="ECO:0000256" key="10">
    <source>
        <dbReference type="RuleBase" id="RU361198"/>
    </source>
</evidence>
<protein>
    <recommendedName>
        <fullName evidence="10">Xylan alpha-1,2-glucuronidase</fullName>
        <ecNumber evidence="10">3.2.1.131</ecNumber>
    </recommendedName>
</protein>
<dbReference type="PANTHER" id="PTHR39207">
    <property type="entry name" value="ALPHA-GLUCURONIDASE A"/>
    <property type="match status" value="1"/>
</dbReference>
<dbReference type="PIRSF" id="PIRSF029900">
    <property type="entry name" value="Alpha-glucuronds"/>
    <property type="match status" value="1"/>
</dbReference>
<dbReference type="EMBL" id="QICL01000005">
    <property type="protein sequence ID" value="PXV66328.1"/>
    <property type="molecule type" value="Genomic_DNA"/>
</dbReference>
<evidence type="ECO:0000256" key="9">
    <source>
        <dbReference type="PIRSR" id="PIRSR029900-1"/>
    </source>
</evidence>
<dbReference type="Gene3D" id="3.20.20.80">
    <property type="entry name" value="Glycosidases"/>
    <property type="match status" value="1"/>
</dbReference>
<dbReference type="Gene3D" id="3.30.379.10">
    <property type="entry name" value="Chitobiase/beta-hexosaminidase domain 2-like"/>
    <property type="match status" value="1"/>
</dbReference>
<dbReference type="Proteomes" id="UP000247973">
    <property type="component" value="Unassembled WGS sequence"/>
</dbReference>
<dbReference type="Pfam" id="PF03648">
    <property type="entry name" value="Glyco_hydro_67N"/>
    <property type="match status" value="1"/>
</dbReference>
<accession>A0A2V3PQK8</accession>
<evidence type="ECO:0000256" key="8">
    <source>
        <dbReference type="PIRNR" id="PIRNR029900"/>
    </source>
</evidence>
<dbReference type="Pfam" id="PF07477">
    <property type="entry name" value="Glyco_hydro_67C"/>
    <property type="match status" value="1"/>
</dbReference>
<keyword evidence="11" id="KW-0732">Signal</keyword>
<sequence>MKYIINTFILAILSSSLFAEDGSKLWLRYTPPEAIYDFSTVTMDETSPTLEKALKELNIAWQSFEGKDIQTSKTTDAGSLVIGTSKSKNITSVISSKDFDDLGNDGYIIRNINKGGKQSITIASNTDIGVLYGVFHFLRLIQTNQLSASINIVEKPKYDIRILNHWDNLDRTVERGYAGYSLWKWDELPNTLSPRYEAYARANASIGINATVLNNVNASPQILSKEYLHKVKALADIFRPYGLKVYLAVNFSSPKELGGLPNSDPLNKEVIKWWNDKAKEIYSIIPDFGGFLVKANSEGLPGPQDYGRTHADGANMLADALKPYNGIVMWRAFVYNPSNEDRAKQAYLEFMPLDGQFRDNVIIQIKNGPIDFQPREPFSPLFGAMQKTPEMVEFQITQEYLGFSNHLAYLAPLFKETLDSDTYANGKGSTIAKITDGTLRPHKLTAIAAVANIGEDTNWCGHHFAQSNWYAFGRLAWDHQLTSKQIADEWIKMTFSKDNGFVNPVKDIMLASREAVVDYMMPMGLHHIFAFGHHYGPEPWGDVPGGRPDWMPWYYHNADSVGLGFDRSITGSNAVSQYFSPLKEIYNDASRCPENLLLWFHYIPWSYKMKNGRIMWDELCYKYNSGVQQTRSFQQTWRQMQPYIDEQRFNDVKSKLEIQSQDAVWWKDACLLYFQTFSKRPIPSDIEPPVHKLEDLKKIKLDMKHHN</sequence>
<dbReference type="InterPro" id="IPR011100">
    <property type="entry name" value="Glyco_hydro_67_cat"/>
</dbReference>
<comment type="caution">
    <text evidence="15">The sequence shown here is derived from an EMBL/GenBank/DDBJ whole genome shotgun (WGS) entry which is preliminary data.</text>
</comment>
<evidence type="ECO:0000256" key="6">
    <source>
        <dbReference type="ARBA" id="ARBA00023326"/>
    </source>
</evidence>
<dbReference type="GO" id="GO:2000886">
    <property type="term" value="P:glucuronoxylan catabolic process"/>
    <property type="evidence" value="ECO:0007669"/>
    <property type="project" value="UniProtKB-ARBA"/>
</dbReference>
<keyword evidence="4 10" id="KW-0119">Carbohydrate metabolism</keyword>
<keyword evidence="5 8" id="KW-0326">Glycosidase</keyword>
<feature type="domain" description="Alpha glucuronidase N-terminal" evidence="12">
    <location>
        <begin position="26"/>
        <end position="137"/>
    </location>
</feature>
<evidence type="ECO:0000313" key="16">
    <source>
        <dbReference type="Proteomes" id="UP000247973"/>
    </source>
</evidence>
<feature type="active site" description="Proton donor" evidence="9">
    <location>
        <position position="298"/>
    </location>
</feature>
<feature type="domain" description="Glycosyl hydrolase family 67 catalytic" evidence="14">
    <location>
        <begin position="141"/>
        <end position="459"/>
    </location>
</feature>
<comment type="similarity">
    <text evidence="1 8 10">Belongs to the glycosyl hydrolase 67 family.</text>
</comment>
<dbReference type="SUPFAM" id="SSF55545">
    <property type="entry name" value="beta-N-acetylhexosaminidase-like domain"/>
    <property type="match status" value="1"/>
</dbReference>
<keyword evidence="2 8" id="KW-0858">Xylan degradation</keyword>
<dbReference type="InterPro" id="IPR029018">
    <property type="entry name" value="Hex-like_dom2"/>
</dbReference>
<name>A0A2V3PQK8_9BACT</name>
<reference evidence="15 16" key="1">
    <citation type="submission" date="2018-03" db="EMBL/GenBank/DDBJ databases">
        <title>Genomic Encyclopedia of Archaeal and Bacterial Type Strains, Phase II (KMG-II): from individual species to whole genera.</title>
        <authorList>
            <person name="Goeker M."/>
        </authorList>
    </citation>
    <scope>NUCLEOTIDE SEQUENCE [LARGE SCALE GENOMIC DNA]</scope>
    <source>
        <strain evidence="15 16">DSM 100214</strain>
    </source>
</reference>
<evidence type="ECO:0000256" key="5">
    <source>
        <dbReference type="ARBA" id="ARBA00023295"/>
    </source>
</evidence>
<evidence type="ECO:0000256" key="3">
    <source>
        <dbReference type="ARBA" id="ARBA00022801"/>
    </source>
</evidence>
<dbReference type="AlphaFoldDB" id="A0A2V3PQK8"/>
<dbReference type="RefSeq" id="WP_110310024.1">
    <property type="nucleotide sequence ID" value="NZ_QICL01000005.1"/>
</dbReference>
<dbReference type="OrthoDB" id="339499at2"/>
<organism evidence="15 16">
    <name type="scientific">Dysgonomonas alginatilytica</name>
    <dbReference type="NCBI Taxonomy" id="1605892"/>
    <lineage>
        <taxon>Bacteria</taxon>
        <taxon>Pseudomonadati</taxon>
        <taxon>Bacteroidota</taxon>
        <taxon>Bacteroidia</taxon>
        <taxon>Bacteroidales</taxon>
        <taxon>Dysgonomonadaceae</taxon>
        <taxon>Dysgonomonas</taxon>
    </lineage>
</organism>
<feature type="signal peptide" evidence="11">
    <location>
        <begin position="1"/>
        <end position="19"/>
    </location>
</feature>
<evidence type="ECO:0000256" key="2">
    <source>
        <dbReference type="ARBA" id="ARBA00022651"/>
    </source>
</evidence>
<dbReference type="InterPro" id="IPR005154">
    <property type="entry name" value="Glyco_hydro_67_aGlcAse_N"/>
</dbReference>
<dbReference type="GO" id="GO:0033939">
    <property type="term" value="F:xylan alpha-1,2-glucuronosidase activity"/>
    <property type="evidence" value="ECO:0007669"/>
    <property type="project" value="UniProtKB-EC"/>
</dbReference>
<evidence type="ECO:0000313" key="15">
    <source>
        <dbReference type="EMBL" id="PXV66328.1"/>
    </source>
</evidence>
<dbReference type="EC" id="3.2.1.131" evidence="10"/>
<dbReference type="InterPro" id="IPR037054">
    <property type="entry name" value="A-glucoronidase_C_sf"/>
</dbReference>
<dbReference type="FunFam" id="3.20.20.80:FF:000096">
    <property type="entry name" value="Xylan alpha-1,2-glucuronidase"/>
    <property type="match status" value="1"/>
</dbReference>
<dbReference type="PANTHER" id="PTHR39207:SF1">
    <property type="entry name" value="ALPHA-GLUCURONIDASE A"/>
    <property type="match status" value="1"/>
</dbReference>
<dbReference type="InterPro" id="IPR017853">
    <property type="entry name" value="GH"/>
</dbReference>
<proteinExistence type="inferred from homology"/>
<evidence type="ECO:0000256" key="4">
    <source>
        <dbReference type="ARBA" id="ARBA00023277"/>
    </source>
</evidence>
<evidence type="ECO:0000256" key="11">
    <source>
        <dbReference type="SAM" id="SignalP"/>
    </source>
</evidence>
<evidence type="ECO:0000259" key="13">
    <source>
        <dbReference type="Pfam" id="PF07477"/>
    </source>
</evidence>
<evidence type="ECO:0000259" key="12">
    <source>
        <dbReference type="Pfam" id="PF03648"/>
    </source>
</evidence>
<evidence type="ECO:0000259" key="14">
    <source>
        <dbReference type="Pfam" id="PF07488"/>
    </source>
</evidence>
<dbReference type="SUPFAM" id="SSF51445">
    <property type="entry name" value="(Trans)glycosidases"/>
    <property type="match status" value="1"/>
</dbReference>
<feature type="active site" description="Proton acceptor" evidence="9">
    <location>
        <position position="399"/>
    </location>
</feature>
<comment type="catalytic activity">
    <reaction evidence="7 10">
        <text>Hydrolysis of (1-&gt;2)-alpha-D-(4-O-methyl)glucuronosyl links in the main chain of hardwood xylans.</text>
        <dbReference type="EC" id="3.2.1.131"/>
    </reaction>
</comment>
<keyword evidence="16" id="KW-1185">Reference proteome</keyword>
<keyword evidence="3 8" id="KW-0378">Hydrolase</keyword>
<evidence type="ECO:0000256" key="1">
    <source>
        <dbReference type="ARBA" id="ARBA00008833"/>
    </source>
</evidence>
<gene>
    <name evidence="15" type="ORF">CLV62_10579</name>
</gene>
<feature type="domain" description="Glycosyl hydrolase family 67 C-terminal" evidence="13">
    <location>
        <begin position="460"/>
        <end position="685"/>
    </location>
</feature>
<evidence type="ECO:0000256" key="7">
    <source>
        <dbReference type="ARBA" id="ARBA00052795"/>
    </source>
</evidence>
<dbReference type="Pfam" id="PF07488">
    <property type="entry name" value="Glyco_hydro_67M"/>
    <property type="match status" value="1"/>
</dbReference>
<dbReference type="InterPro" id="IPR011395">
    <property type="entry name" value="Glyco_hydro_67_aGlcAse"/>
</dbReference>
<dbReference type="GO" id="GO:0046559">
    <property type="term" value="F:alpha-glucuronidase activity"/>
    <property type="evidence" value="ECO:0007669"/>
    <property type="project" value="InterPro"/>
</dbReference>
<dbReference type="GO" id="GO:0005576">
    <property type="term" value="C:extracellular region"/>
    <property type="evidence" value="ECO:0007669"/>
    <property type="project" value="InterPro"/>
</dbReference>